<evidence type="ECO:0000256" key="3">
    <source>
        <dbReference type="ARBA" id="ARBA00017363"/>
    </source>
</evidence>
<feature type="compositionally biased region" description="Pro residues" evidence="9">
    <location>
        <begin position="1472"/>
        <end position="1487"/>
    </location>
</feature>
<evidence type="ECO:0000259" key="11">
    <source>
        <dbReference type="Pfam" id="PF25577"/>
    </source>
</evidence>
<feature type="domain" description="Transcription initiation factor TFIID subunit 2 Ig-like" evidence="10">
    <location>
        <begin position="607"/>
        <end position="792"/>
    </location>
</feature>
<dbReference type="Pfam" id="PF25577">
    <property type="entry name" value="TPR_TAF2_C"/>
    <property type="match status" value="1"/>
</dbReference>
<dbReference type="InterPro" id="IPR057345">
    <property type="entry name" value="Ig-like_TAF2"/>
</dbReference>
<gene>
    <name evidence="12" type="ORF">NEMBOFW57_002624</name>
</gene>
<feature type="region of interest" description="Disordered" evidence="9">
    <location>
        <begin position="1408"/>
        <end position="1516"/>
    </location>
</feature>
<feature type="compositionally biased region" description="Polar residues" evidence="9">
    <location>
        <begin position="1271"/>
        <end position="1284"/>
    </location>
</feature>
<dbReference type="GO" id="GO:0016251">
    <property type="term" value="F:RNA polymerase II general transcription initiation factor activity"/>
    <property type="evidence" value="ECO:0007669"/>
    <property type="project" value="TreeGrafter"/>
</dbReference>
<dbReference type="InterPro" id="IPR057991">
    <property type="entry name" value="TPR_TAF2_C"/>
</dbReference>
<evidence type="ECO:0000256" key="8">
    <source>
        <dbReference type="ARBA" id="ARBA00076306"/>
    </source>
</evidence>
<dbReference type="InterPro" id="IPR042097">
    <property type="entry name" value="Aminopeptidase_N-like_N_sf"/>
</dbReference>
<comment type="similarity">
    <text evidence="2">Belongs to the TAF2 family.</text>
</comment>
<protein>
    <recommendedName>
        <fullName evidence="3">Transcription initiation factor TFIID subunit 2</fullName>
    </recommendedName>
    <alternativeName>
        <fullName evidence="8">TBP-associated factor 2</fullName>
    </alternativeName>
</protein>
<evidence type="ECO:0000313" key="12">
    <source>
        <dbReference type="EMBL" id="KAG7292589.1"/>
    </source>
</evidence>
<feature type="domain" description="Transcription initiation factor TFIID subunit 2 TPR repeats" evidence="11">
    <location>
        <begin position="794"/>
        <end position="1093"/>
    </location>
</feature>
<dbReference type="GO" id="GO:0000976">
    <property type="term" value="F:transcription cis-regulatory region binding"/>
    <property type="evidence" value="ECO:0007669"/>
    <property type="project" value="TreeGrafter"/>
</dbReference>
<dbReference type="Pfam" id="PF25316">
    <property type="entry name" value="TAF2_3rd"/>
    <property type="match status" value="1"/>
</dbReference>
<dbReference type="Proteomes" id="UP001197093">
    <property type="component" value="Unassembled WGS sequence"/>
</dbReference>
<evidence type="ECO:0000256" key="7">
    <source>
        <dbReference type="ARBA" id="ARBA00025346"/>
    </source>
</evidence>
<dbReference type="InterPro" id="IPR027268">
    <property type="entry name" value="Peptidase_M4/M1_CTD_sf"/>
</dbReference>
<dbReference type="Gene3D" id="2.60.40.1730">
    <property type="entry name" value="tricorn interacting facor f3 domain"/>
    <property type="match status" value="1"/>
</dbReference>
<dbReference type="SUPFAM" id="SSF63737">
    <property type="entry name" value="Leukotriene A4 hydrolase N-terminal domain"/>
    <property type="match status" value="1"/>
</dbReference>
<dbReference type="SUPFAM" id="SSF55486">
    <property type="entry name" value="Metalloproteases ('zincins'), catalytic domain"/>
    <property type="match status" value="1"/>
</dbReference>
<keyword evidence="4" id="KW-0805">Transcription regulation</keyword>
<evidence type="ECO:0000256" key="1">
    <source>
        <dbReference type="ARBA" id="ARBA00004123"/>
    </source>
</evidence>
<keyword evidence="6" id="KW-0539">Nucleus</keyword>
<organism evidence="12 13">
    <name type="scientific">Staphylotrichum longicolle</name>
    <dbReference type="NCBI Taxonomy" id="669026"/>
    <lineage>
        <taxon>Eukaryota</taxon>
        <taxon>Fungi</taxon>
        <taxon>Dikarya</taxon>
        <taxon>Ascomycota</taxon>
        <taxon>Pezizomycotina</taxon>
        <taxon>Sordariomycetes</taxon>
        <taxon>Sordariomycetidae</taxon>
        <taxon>Sordariales</taxon>
        <taxon>Chaetomiaceae</taxon>
        <taxon>Staphylotrichum</taxon>
    </lineage>
</organism>
<name>A0AAD4F3U1_9PEZI</name>
<comment type="subcellular location">
    <subcellularLocation>
        <location evidence="1">Nucleus</location>
    </subcellularLocation>
</comment>
<feature type="region of interest" description="Disordered" evidence="9">
    <location>
        <begin position="266"/>
        <end position="294"/>
    </location>
</feature>
<dbReference type="PANTHER" id="PTHR15137">
    <property type="entry name" value="TRANSCRIPTION INITIATION FACTOR TFIID"/>
    <property type="match status" value="1"/>
</dbReference>
<feature type="region of interest" description="Disordered" evidence="9">
    <location>
        <begin position="1267"/>
        <end position="1288"/>
    </location>
</feature>
<evidence type="ECO:0000259" key="10">
    <source>
        <dbReference type="Pfam" id="PF25316"/>
    </source>
</evidence>
<evidence type="ECO:0000256" key="4">
    <source>
        <dbReference type="ARBA" id="ARBA00023015"/>
    </source>
</evidence>
<evidence type="ECO:0000256" key="9">
    <source>
        <dbReference type="SAM" id="MobiDB-lite"/>
    </source>
</evidence>
<dbReference type="GO" id="GO:0006367">
    <property type="term" value="P:transcription initiation at RNA polymerase II promoter"/>
    <property type="evidence" value="ECO:0007669"/>
    <property type="project" value="TreeGrafter"/>
</dbReference>
<evidence type="ECO:0000256" key="2">
    <source>
        <dbReference type="ARBA" id="ARBA00010937"/>
    </source>
</evidence>
<accession>A0AAD4F3U1</accession>
<dbReference type="GO" id="GO:0005669">
    <property type="term" value="C:transcription factor TFIID complex"/>
    <property type="evidence" value="ECO:0007669"/>
    <property type="project" value="InterPro"/>
</dbReference>
<dbReference type="GO" id="GO:0003682">
    <property type="term" value="F:chromatin binding"/>
    <property type="evidence" value="ECO:0007669"/>
    <property type="project" value="TreeGrafter"/>
</dbReference>
<keyword evidence="5" id="KW-0804">Transcription</keyword>
<reference evidence="12" key="1">
    <citation type="submission" date="2023-02" db="EMBL/GenBank/DDBJ databases">
        <authorList>
            <person name="Palmer J.M."/>
        </authorList>
    </citation>
    <scope>NUCLEOTIDE SEQUENCE</scope>
    <source>
        <strain evidence="12">FW57</strain>
    </source>
</reference>
<dbReference type="FunFam" id="1.10.390.10:FF:000011">
    <property type="entry name" value="Transcription initiation factor TFIID subunit"/>
    <property type="match status" value="1"/>
</dbReference>
<comment type="caution">
    <text evidence="12">The sequence shown here is derived from an EMBL/GenBank/DDBJ whole genome shotgun (WGS) entry which is preliminary data.</text>
</comment>
<sequence length="1516" mass="169696">MPAAIENDVVGEPAIAPELPNAAEPFVILKQDVEVEVNFHDKSISGVSTIHLFTINPDLDEIFLDARQCEIDVKNVTVDGFKTTASFSDPYDLARVPRQWQIGAAQHHIVKKRMAPLRPARRPEVPNKDRVNHPCCVPADRALKVSLRPDGMFKDEPRRTLKIKTLKADNDAALDRPDPNDEKNGIKISIPFRSKNIRDGLHFVGVDEGDLRYPHVYTRHSFEPGTASCIFPCVDDPGSRHPWKISIKCPRTLGDVFEQPLATQLVGQSAQTSNGGRKRKLDSQPVASSQPPVLAEEDKLMEMTVVCSGNLAGEQIDPEDDKKKIMTFESQLSAAQHIAFAIGPFEHIQLWSEFRTEESDEKLGANAAKIHAYCLPHRADDVRHTCGPIVGAADFFAPEFGRYPFESYKVCFVDDMVQDTVAATSMSLCSTRLLYPDDIIDPEVDVTRTLVHALASQYFGVHIVPNQRSDSWLIVGIQWFMTDLFMRSICGNNWYRFHLKTLSDKLVEVDVHRPSLHDLGEYLHIGDFELDFMSLKAPLVLFILDQRMSKIPGSMGIVRVISQIVSNANINATISSTSLSDADFRRACEKKSQYRPDELWQQWVHGAGCPKLLIKQRFNKKNLNVDISIAQTQGKDTGPKAITKDEFLKELLEEVHEVWAGTVPKIFTGPFTVRIHEADGTPYEHYLAITDKDKVATTLQIAYNTKYKRMKRTKKATAAAANNAADKHDIQEDDIVYFNMLGDVLMTPRDIENWGLQDWADNVQTAMDQESYEWIRLDCNFEWLCEMTTDMPGYMYLAQLQQDRDVVAHQDAMLFFKRGKRHGVASTIETRTAIDRRYFHGIRTMAIDDLPKQADPDLNYIGTAQLILTFRHFFCDRMVGKNGSVTYPPVPNDFYDKAQYSVQCALPGAIARTRENGRCSRQARNFLLDLLLFNDNSENEYSDQFYIAKLLDALTTSIIPDKWEHERDLFSTLAADEDDDMELKRFIEKTIEEIDKYRRMDEWTSTYQNIWTTTALHCKMRLMKARVIRVEPIEFVRYLQDGNYDLIRIKAFECLVELGLLTKVSIMKLLLASVSTDPSPFVRDRLFKIFCKGMAAVALGETKAAQPEPEMPVDSDGLIIEQGEAEILQRKLDATRNQSIQLALSALKEELKGNTDLQAAMWRAVESTVISVKEKFQLLAICSAMFEPDDSLLMTLNYPKVWKCTREPPNEGRIDAFGPKPNVKKQCIIKFTTHYRTHPRHKLLMDSAPPPLLAWEATPKPPEVKKIKLSSKPSFSGPANNGTPTPAPLVRKDSISVTLPRPAAAVAQVAPSDSISVQPFARVSTPLAGSPPPVPAALSQQLNGATKVAEKRPKPLIKRKSEEGHGVDRPKKVPRVENGVNGRPTKLVTMRFRAWDRLPGRIREKIGVPKTTPVASSTIVATPAGAKRTALPGFSGSSHAAARTGSPAKDPRSSPGMNGGQSAFKKRKPLPSSAPPHHSPPPPPTPSTPATGGEPAERPKKLIKLKLKTPSQASPP</sequence>
<dbReference type="CDD" id="cd09839">
    <property type="entry name" value="M1_like_TAF2"/>
    <property type="match status" value="1"/>
</dbReference>
<proteinExistence type="inferred from homology"/>
<dbReference type="EMBL" id="JAHCVI010000001">
    <property type="protein sequence ID" value="KAG7292589.1"/>
    <property type="molecule type" value="Genomic_DNA"/>
</dbReference>
<evidence type="ECO:0000256" key="5">
    <source>
        <dbReference type="ARBA" id="ARBA00023163"/>
    </source>
</evidence>
<evidence type="ECO:0000313" key="13">
    <source>
        <dbReference type="Proteomes" id="UP001197093"/>
    </source>
</evidence>
<dbReference type="Gene3D" id="1.10.390.10">
    <property type="entry name" value="Neutral Protease Domain 2"/>
    <property type="match status" value="1"/>
</dbReference>
<dbReference type="PANTHER" id="PTHR15137:SF9">
    <property type="entry name" value="TRANSCRIPTION INITIATION FACTOR TFIID SUBUNIT 2"/>
    <property type="match status" value="1"/>
</dbReference>
<keyword evidence="13" id="KW-1185">Reference proteome</keyword>
<dbReference type="InterPro" id="IPR037813">
    <property type="entry name" value="TAF2"/>
</dbReference>
<feature type="compositionally biased region" description="Basic and acidic residues" evidence="9">
    <location>
        <begin position="1360"/>
        <end position="1375"/>
    </location>
</feature>
<feature type="compositionally biased region" description="Polar residues" evidence="9">
    <location>
        <begin position="266"/>
        <end position="275"/>
    </location>
</feature>
<evidence type="ECO:0000256" key="6">
    <source>
        <dbReference type="ARBA" id="ARBA00023242"/>
    </source>
</evidence>
<feature type="region of interest" description="Disordered" evidence="9">
    <location>
        <begin position="1360"/>
        <end position="1382"/>
    </location>
</feature>
<comment type="function">
    <text evidence="7">Functions as a component of the DNA-binding general transcription factor complex TFIID. Binding of TFIID to a promoter (with or without TATA element) is the initial step in pre-initiation complex (PIC) formation. TFIID plays a key role in the regulation of gene expression by RNA polymerase II through different activities such as transcription activator interaction, core promoter recognition and selectivity, TFIIA and TFIIB interaction, chromatin modification (histone acetylation by TAF1), facilitation of DNA opening and initiation of transcription.</text>
</comment>